<protein>
    <submittedName>
        <fullName evidence="1">Uncharacterized protein</fullName>
    </submittedName>
</protein>
<sequence length="73" mass="8395">MKQSNISRDMPGWAGSTPDDFLLSKYDITEEMKATNWKRLYELKHKLIDDRYLEGAIASIAEMLSNTVKGKSR</sequence>
<name>A0A3P3XMQ6_9SPIR</name>
<accession>A0A3P3XMQ6</accession>
<dbReference type="AlphaFoldDB" id="A0A3P3XMQ6"/>
<dbReference type="EMBL" id="FWDO01000004">
    <property type="protein sequence ID" value="SLM17534.1"/>
    <property type="molecule type" value="Genomic_DNA"/>
</dbReference>
<evidence type="ECO:0000313" key="1">
    <source>
        <dbReference type="EMBL" id="SLM17534.1"/>
    </source>
</evidence>
<reference evidence="1" key="1">
    <citation type="submission" date="2017-02" db="EMBL/GenBank/DDBJ databases">
        <authorList>
            <person name="Regsiter A."/>
            <person name="William W."/>
        </authorList>
    </citation>
    <scope>NUCLEOTIDE SEQUENCE</scope>
    <source>
        <strain evidence="1">BdmA 4</strain>
    </source>
</reference>
<gene>
    <name evidence="1" type="ORF">SPIRO4BDMA_40103</name>
</gene>
<organism evidence="1">
    <name type="scientific">uncultured spirochete</name>
    <dbReference type="NCBI Taxonomy" id="156406"/>
    <lineage>
        <taxon>Bacteria</taxon>
        <taxon>Pseudomonadati</taxon>
        <taxon>Spirochaetota</taxon>
        <taxon>Spirochaetia</taxon>
        <taxon>Spirochaetales</taxon>
        <taxon>environmental samples</taxon>
    </lineage>
</organism>
<proteinExistence type="predicted"/>